<dbReference type="InterPro" id="IPR002401">
    <property type="entry name" value="Cyt_P450_E_grp-I"/>
</dbReference>
<comment type="caution">
    <text evidence="10">The sequence shown here is derived from an EMBL/GenBank/DDBJ whole genome shotgun (WGS) entry which is preliminary data.</text>
</comment>
<proteinExistence type="inferred from homology"/>
<dbReference type="SUPFAM" id="SSF48264">
    <property type="entry name" value="Cytochrome P450"/>
    <property type="match status" value="1"/>
</dbReference>
<gene>
    <name evidence="10" type="ORF">V5N11_026953</name>
</gene>
<dbReference type="InterPro" id="IPR036396">
    <property type="entry name" value="Cyt_P450_sf"/>
</dbReference>
<evidence type="ECO:0000256" key="4">
    <source>
        <dbReference type="ARBA" id="ARBA00022723"/>
    </source>
</evidence>
<protein>
    <submittedName>
        <fullName evidence="10">Cytochrome P450 86B1</fullName>
    </submittedName>
</protein>
<evidence type="ECO:0000256" key="6">
    <source>
        <dbReference type="ARBA" id="ARBA00023004"/>
    </source>
</evidence>
<keyword evidence="5 9" id="KW-0560">Oxidoreductase</keyword>
<dbReference type="EMBL" id="JBANAX010000670">
    <property type="protein sequence ID" value="KAL1198288.1"/>
    <property type="molecule type" value="Genomic_DNA"/>
</dbReference>
<evidence type="ECO:0000256" key="5">
    <source>
        <dbReference type="ARBA" id="ARBA00023002"/>
    </source>
</evidence>
<accession>A0ABD0ZUL7</accession>
<dbReference type="PRINTS" id="PR00385">
    <property type="entry name" value="P450"/>
</dbReference>
<keyword evidence="3 8" id="KW-0349">Heme</keyword>
<dbReference type="CDD" id="cd11064">
    <property type="entry name" value="CYP86A"/>
    <property type="match status" value="1"/>
</dbReference>
<dbReference type="Gene3D" id="1.10.630.10">
    <property type="entry name" value="Cytochrome P450"/>
    <property type="match status" value="1"/>
</dbReference>
<dbReference type="GO" id="GO:0004497">
    <property type="term" value="F:monooxygenase activity"/>
    <property type="evidence" value="ECO:0007669"/>
    <property type="project" value="UniProtKB-KW"/>
</dbReference>
<organism evidence="10 11">
    <name type="scientific">Cardamine amara subsp. amara</name>
    <dbReference type="NCBI Taxonomy" id="228776"/>
    <lineage>
        <taxon>Eukaryota</taxon>
        <taxon>Viridiplantae</taxon>
        <taxon>Streptophyta</taxon>
        <taxon>Embryophyta</taxon>
        <taxon>Tracheophyta</taxon>
        <taxon>Spermatophyta</taxon>
        <taxon>Magnoliopsida</taxon>
        <taxon>eudicotyledons</taxon>
        <taxon>Gunneridae</taxon>
        <taxon>Pentapetalae</taxon>
        <taxon>rosids</taxon>
        <taxon>malvids</taxon>
        <taxon>Brassicales</taxon>
        <taxon>Brassicaceae</taxon>
        <taxon>Cardamineae</taxon>
        <taxon>Cardamine</taxon>
    </lineage>
</organism>
<keyword evidence="11" id="KW-1185">Reference proteome</keyword>
<feature type="binding site" description="axial binding residue" evidence="8">
    <location>
        <position position="470"/>
    </location>
    <ligand>
        <name>heme</name>
        <dbReference type="ChEBI" id="CHEBI:30413"/>
    </ligand>
    <ligandPart>
        <name>Fe</name>
        <dbReference type="ChEBI" id="CHEBI:18248"/>
    </ligandPart>
</feature>
<keyword evidence="6 8" id="KW-0408">Iron</keyword>
<sequence>MEMNKLISGMEWVYTHLRFSDVALALVGLFILSYLREKLLSKGGPVMWPVLGIIPLLAVNRHDLFAWCTRSVVRAGGTFHYRGVWFGGSYGVMTTNPANIEHILKTNFKNYPKGVYYRERFRDLLEDGIFNADDELWKEERRVAKTEMHSSRFLEHTFTTMRDLVYQKLMPLMDKMSTSERVFDLQDVLLRFTFDNICISAFGVDPGSLGLDLPEIPFAKAFEEATEYTLARFLMPPFVWKPMRFLGIGYERKLKEAVGIVHKFANKTVRERRNKIRKLKSLNESSDLLSRLMQIEYEKEENTTKGNYYSDKYFREFCTSFIIAGRDTTSVALVWFFWLVQKHPEVEKRILNEIKEIRGKLATKETTDRFKAEELKEMVYLQAALTESLRLYPSVPMEMKQALEDDVLPDGTRIKKGARVYYSIFSTGRIESIWGEDCEDFKPERWINEGRILSGNQFKYVVFNAGPRLCVGKKFAYTQMKMVAAALLLRYSVKLVQGQEIVPKLTTTLYMKNGLRVTLKPREAVTGR</sequence>
<dbReference type="GO" id="GO:0006629">
    <property type="term" value="P:lipid metabolic process"/>
    <property type="evidence" value="ECO:0007669"/>
    <property type="project" value="UniProtKB-ARBA"/>
</dbReference>
<dbReference type="Pfam" id="PF00067">
    <property type="entry name" value="p450"/>
    <property type="match status" value="1"/>
</dbReference>
<dbReference type="InterPro" id="IPR017972">
    <property type="entry name" value="Cyt_P450_CS"/>
</dbReference>
<dbReference type="PROSITE" id="PS00086">
    <property type="entry name" value="CYTOCHROME_P450"/>
    <property type="match status" value="1"/>
</dbReference>
<comment type="cofactor">
    <cofactor evidence="1 8">
        <name>heme</name>
        <dbReference type="ChEBI" id="CHEBI:30413"/>
    </cofactor>
</comment>
<evidence type="ECO:0000313" key="10">
    <source>
        <dbReference type="EMBL" id="KAL1198288.1"/>
    </source>
</evidence>
<evidence type="ECO:0000256" key="3">
    <source>
        <dbReference type="ARBA" id="ARBA00022617"/>
    </source>
</evidence>
<evidence type="ECO:0000256" key="1">
    <source>
        <dbReference type="ARBA" id="ARBA00001971"/>
    </source>
</evidence>
<keyword evidence="4 8" id="KW-0479">Metal-binding</keyword>
<reference evidence="10 11" key="1">
    <citation type="submission" date="2024-04" db="EMBL/GenBank/DDBJ databases">
        <title>Genome assembly C_amara_ONT_v2.</title>
        <authorList>
            <person name="Yant L."/>
            <person name="Moore C."/>
            <person name="Slenker M."/>
        </authorList>
    </citation>
    <scope>NUCLEOTIDE SEQUENCE [LARGE SCALE GENOMIC DNA]</scope>
    <source>
        <tissue evidence="10">Leaf</tissue>
    </source>
</reference>
<dbReference type="PRINTS" id="PR00463">
    <property type="entry name" value="EP450I"/>
</dbReference>
<name>A0ABD0ZUL7_CARAN</name>
<dbReference type="Proteomes" id="UP001558713">
    <property type="component" value="Unassembled WGS sequence"/>
</dbReference>
<evidence type="ECO:0000313" key="11">
    <source>
        <dbReference type="Proteomes" id="UP001558713"/>
    </source>
</evidence>
<dbReference type="AlphaFoldDB" id="A0ABD0ZUL7"/>
<evidence type="ECO:0000256" key="7">
    <source>
        <dbReference type="ARBA" id="ARBA00023033"/>
    </source>
</evidence>
<evidence type="ECO:0000256" key="9">
    <source>
        <dbReference type="RuleBase" id="RU000461"/>
    </source>
</evidence>
<evidence type="ECO:0000256" key="8">
    <source>
        <dbReference type="PIRSR" id="PIRSR602401-1"/>
    </source>
</evidence>
<dbReference type="PANTHER" id="PTHR24296">
    <property type="entry name" value="CYTOCHROME P450"/>
    <property type="match status" value="1"/>
</dbReference>
<dbReference type="InterPro" id="IPR001128">
    <property type="entry name" value="Cyt_P450"/>
</dbReference>
<evidence type="ECO:0000256" key="2">
    <source>
        <dbReference type="ARBA" id="ARBA00010617"/>
    </source>
</evidence>
<comment type="similarity">
    <text evidence="2 9">Belongs to the cytochrome P450 family.</text>
</comment>
<dbReference type="GO" id="GO:0046872">
    <property type="term" value="F:metal ion binding"/>
    <property type="evidence" value="ECO:0007669"/>
    <property type="project" value="UniProtKB-KW"/>
</dbReference>
<keyword evidence="7 9" id="KW-0503">Monooxygenase</keyword>